<dbReference type="GO" id="GO:0071555">
    <property type="term" value="P:cell wall organization"/>
    <property type="evidence" value="ECO:0007669"/>
    <property type="project" value="UniProtKB-KW"/>
</dbReference>
<proteinExistence type="inferred from homology"/>
<evidence type="ECO:0000259" key="19">
    <source>
        <dbReference type="Pfam" id="PF00150"/>
    </source>
</evidence>
<evidence type="ECO:0000256" key="16">
    <source>
        <dbReference type="RuleBase" id="RU361153"/>
    </source>
</evidence>
<evidence type="ECO:0000256" key="2">
    <source>
        <dbReference type="ARBA" id="ARBA00005641"/>
    </source>
</evidence>
<keyword evidence="21" id="KW-1185">Reference proteome</keyword>
<accession>A0A9N9BTJ3</accession>
<evidence type="ECO:0000256" key="14">
    <source>
        <dbReference type="ARBA" id="ARBA00038929"/>
    </source>
</evidence>
<feature type="region of interest" description="Disordered" evidence="17">
    <location>
        <begin position="1"/>
        <end position="21"/>
    </location>
</feature>
<comment type="subcellular location">
    <subcellularLocation>
        <location evidence="1">Cell membrane</location>
        <topology evidence="1">Single-pass type II membrane protein</topology>
    </subcellularLocation>
</comment>
<evidence type="ECO:0000313" key="20">
    <source>
        <dbReference type="EMBL" id="CAG8576702.1"/>
    </source>
</evidence>
<dbReference type="PANTHER" id="PTHR31297:SF34">
    <property type="entry name" value="GLUCAN 1,3-BETA-GLUCOSIDASE 2"/>
    <property type="match status" value="1"/>
</dbReference>
<evidence type="ECO:0000256" key="8">
    <source>
        <dbReference type="ARBA" id="ARBA00023136"/>
    </source>
</evidence>
<protein>
    <recommendedName>
        <fullName evidence="14">glucan 1,3-beta-glucosidase</fullName>
        <ecNumber evidence="14">3.2.1.58</ecNumber>
    </recommendedName>
    <alternativeName>
        <fullName evidence="15">Exo-1,3-beta-glucanase D</fullName>
    </alternativeName>
</protein>
<comment type="catalytic activity">
    <reaction evidence="12">
        <text>Successive hydrolysis of beta-D-glucose units from the non-reducing ends of (1-&gt;3)-beta-D-glucans, releasing alpha-glucose.</text>
        <dbReference type="EC" id="3.2.1.58"/>
    </reaction>
</comment>
<dbReference type="GO" id="GO:0009986">
    <property type="term" value="C:cell surface"/>
    <property type="evidence" value="ECO:0007669"/>
    <property type="project" value="TreeGrafter"/>
</dbReference>
<keyword evidence="11" id="KW-0961">Cell wall biogenesis/degradation</keyword>
<dbReference type="EMBL" id="CAJVPS010002803">
    <property type="protein sequence ID" value="CAG8576702.1"/>
    <property type="molecule type" value="Genomic_DNA"/>
</dbReference>
<organism evidence="20 21">
    <name type="scientific">Ambispora leptoticha</name>
    <dbReference type="NCBI Taxonomy" id="144679"/>
    <lineage>
        <taxon>Eukaryota</taxon>
        <taxon>Fungi</taxon>
        <taxon>Fungi incertae sedis</taxon>
        <taxon>Mucoromycota</taxon>
        <taxon>Glomeromycotina</taxon>
        <taxon>Glomeromycetes</taxon>
        <taxon>Archaeosporales</taxon>
        <taxon>Ambisporaceae</taxon>
        <taxon>Ambispora</taxon>
    </lineage>
</organism>
<evidence type="ECO:0000256" key="13">
    <source>
        <dbReference type="ARBA" id="ARBA00037126"/>
    </source>
</evidence>
<comment type="caution">
    <text evidence="20">The sequence shown here is derived from an EMBL/GenBank/DDBJ whole genome shotgun (WGS) entry which is preliminary data.</text>
</comment>
<evidence type="ECO:0000256" key="4">
    <source>
        <dbReference type="ARBA" id="ARBA00022692"/>
    </source>
</evidence>
<evidence type="ECO:0000256" key="1">
    <source>
        <dbReference type="ARBA" id="ARBA00004401"/>
    </source>
</evidence>
<dbReference type="Gene3D" id="3.20.20.80">
    <property type="entry name" value="Glycosidases"/>
    <property type="match status" value="1"/>
</dbReference>
<dbReference type="InterPro" id="IPR001547">
    <property type="entry name" value="Glyco_hydro_5"/>
</dbReference>
<keyword evidence="8 18" id="KW-0472">Membrane</keyword>
<evidence type="ECO:0000256" key="3">
    <source>
        <dbReference type="ARBA" id="ARBA00022475"/>
    </source>
</evidence>
<evidence type="ECO:0000256" key="12">
    <source>
        <dbReference type="ARBA" id="ARBA00036824"/>
    </source>
</evidence>
<evidence type="ECO:0000256" key="6">
    <source>
        <dbReference type="ARBA" id="ARBA00022968"/>
    </source>
</evidence>
<dbReference type="PANTHER" id="PTHR31297">
    <property type="entry name" value="GLUCAN ENDO-1,6-BETA-GLUCOSIDASE B"/>
    <property type="match status" value="1"/>
</dbReference>
<dbReference type="Pfam" id="PF00150">
    <property type="entry name" value="Cellulase"/>
    <property type="match status" value="1"/>
</dbReference>
<dbReference type="EC" id="3.2.1.58" evidence="14"/>
<evidence type="ECO:0000256" key="9">
    <source>
        <dbReference type="ARBA" id="ARBA00023180"/>
    </source>
</evidence>
<dbReference type="Proteomes" id="UP000789508">
    <property type="component" value="Unassembled WGS sequence"/>
</dbReference>
<gene>
    <name evidence="20" type="ORF">ALEPTO_LOCUS7065</name>
</gene>
<feature type="domain" description="Glycoside hydrolase family 5" evidence="19">
    <location>
        <begin position="171"/>
        <end position="276"/>
    </location>
</feature>
<keyword evidence="5 16" id="KW-0378">Hydrolase</keyword>
<comment type="function">
    <text evidence="13">Glucosidase involved in the degradation of cellulosic biomass. Active on lichenan.</text>
</comment>
<keyword evidence="9" id="KW-0325">Glycoprotein</keyword>
<dbReference type="SUPFAM" id="SSF51445">
    <property type="entry name" value="(Trans)glycosidases"/>
    <property type="match status" value="1"/>
</dbReference>
<keyword evidence="10 16" id="KW-0326">Glycosidase</keyword>
<dbReference type="GO" id="GO:0004338">
    <property type="term" value="F:glucan exo-1,3-beta-glucosidase activity"/>
    <property type="evidence" value="ECO:0007669"/>
    <property type="project" value="UniProtKB-EC"/>
</dbReference>
<keyword evidence="4 18" id="KW-0812">Transmembrane</keyword>
<sequence>MSYNINSYRSSRNFSNNDDDEEIIPITTDELVDNKTTTEQDISTPIIKEMSVLSPNTTEDSGNELRKNWWKLLLAFIVTILVIALDSSFMKIDNSTFDNSKSPLNSTFTPPINQNYPYGRNSPIHGVNLGGWLVLDPLIVPSFFNSDTLDEYSVAKSLDPDTARAKFIKHYDEFVTEDDFQKMSEFGLNHVRIPIGFWAIEVLQGEPFVPYASWQFLLRGINWARKYGLRVFVDLHKVPDINETLKDVGYGAEKSNRTLRYIKALANFFNGDNYTHVTSLLGPIDTTIFSRVVGNLSEFYNQSYYEISASYDVNSRQPYVVFDEASTGFSYWSTLLKSFPRAILGSHRWFLYDVPKNSSSDYEQLALSWSCEQKSNFTNSQDENVITIATEWAAAVYDCAHIRAINGSLPQSLNYTCDDDNNWQNWNQTKKEYLLNLTEAQMEAYESGSGWFYWTWKTENNSAPKFDYKLGEWMDSQSEQKSYNFLQKPQPASELNNTENDQFS</sequence>
<keyword evidence="3" id="KW-1003">Cell membrane</keyword>
<feature type="transmembrane region" description="Helical" evidence="18">
    <location>
        <begin position="72"/>
        <end position="90"/>
    </location>
</feature>
<dbReference type="AlphaFoldDB" id="A0A9N9BTJ3"/>
<dbReference type="GO" id="GO:0009251">
    <property type="term" value="P:glucan catabolic process"/>
    <property type="evidence" value="ECO:0007669"/>
    <property type="project" value="TreeGrafter"/>
</dbReference>
<evidence type="ECO:0000256" key="11">
    <source>
        <dbReference type="ARBA" id="ARBA00023316"/>
    </source>
</evidence>
<feature type="compositionally biased region" description="Polar residues" evidence="17">
    <location>
        <begin position="493"/>
        <end position="504"/>
    </location>
</feature>
<name>A0A9N9BTJ3_9GLOM</name>
<evidence type="ECO:0000313" key="21">
    <source>
        <dbReference type="Proteomes" id="UP000789508"/>
    </source>
</evidence>
<dbReference type="GO" id="GO:0005576">
    <property type="term" value="C:extracellular region"/>
    <property type="evidence" value="ECO:0007669"/>
    <property type="project" value="TreeGrafter"/>
</dbReference>
<dbReference type="GO" id="GO:0005886">
    <property type="term" value="C:plasma membrane"/>
    <property type="evidence" value="ECO:0007669"/>
    <property type="project" value="UniProtKB-SubCell"/>
</dbReference>
<feature type="region of interest" description="Disordered" evidence="17">
    <location>
        <begin position="484"/>
        <end position="504"/>
    </location>
</feature>
<feature type="compositionally biased region" description="Low complexity" evidence="17">
    <location>
        <begin position="1"/>
        <end position="16"/>
    </location>
</feature>
<evidence type="ECO:0000256" key="7">
    <source>
        <dbReference type="ARBA" id="ARBA00022989"/>
    </source>
</evidence>
<dbReference type="InterPro" id="IPR017853">
    <property type="entry name" value="GH"/>
</dbReference>
<keyword evidence="7 18" id="KW-1133">Transmembrane helix</keyword>
<dbReference type="InterPro" id="IPR050386">
    <property type="entry name" value="Glycosyl_hydrolase_5"/>
</dbReference>
<evidence type="ECO:0000256" key="5">
    <source>
        <dbReference type="ARBA" id="ARBA00022801"/>
    </source>
</evidence>
<keyword evidence="6" id="KW-0735">Signal-anchor</keyword>
<evidence type="ECO:0000256" key="17">
    <source>
        <dbReference type="SAM" id="MobiDB-lite"/>
    </source>
</evidence>
<dbReference type="OrthoDB" id="1887033at2759"/>
<evidence type="ECO:0000256" key="18">
    <source>
        <dbReference type="SAM" id="Phobius"/>
    </source>
</evidence>
<evidence type="ECO:0000256" key="10">
    <source>
        <dbReference type="ARBA" id="ARBA00023295"/>
    </source>
</evidence>
<comment type="similarity">
    <text evidence="2 16">Belongs to the glycosyl hydrolase 5 (cellulase A) family.</text>
</comment>
<evidence type="ECO:0000256" key="15">
    <source>
        <dbReference type="ARBA" id="ARBA00041260"/>
    </source>
</evidence>
<reference evidence="20" key="1">
    <citation type="submission" date="2021-06" db="EMBL/GenBank/DDBJ databases">
        <authorList>
            <person name="Kallberg Y."/>
            <person name="Tangrot J."/>
            <person name="Rosling A."/>
        </authorList>
    </citation>
    <scope>NUCLEOTIDE SEQUENCE</scope>
    <source>
        <strain evidence="20">FL130A</strain>
    </source>
</reference>